<dbReference type="InterPro" id="IPR011904">
    <property type="entry name" value="Ac_CoA_lig"/>
</dbReference>
<dbReference type="OrthoDB" id="1706066at2759"/>
<dbReference type="Proteomes" id="UP000318571">
    <property type="component" value="Chromosome 11"/>
</dbReference>
<evidence type="ECO:0000259" key="8">
    <source>
        <dbReference type="Pfam" id="PF16177"/>
    </source>
</evidence>
<proteinExistence type="inferred from homology"/>
<dbReference type="PROSITE" id="PS00455">
    <property type="entry name" value="AMP_BINDING"/>
    <property type="match status" value="1"/>
</dbReference>
<keyword evidence="2 5" id="KW-0436">Ligase</keyword>
<dbReference type="InterPro" id="IPR025110">
    <property type="entry name" value="AMP-bd_C"/>
</dbReference>
<keyword evidence="4 5" id="KW-0067">ATP-binding</keyword>
<dbReference type="PANTHER" id="PTHR24095">
    <property type="entry name" value="ACETYL-COENZYME A SYNTHETASE"/>
    <property type="match status" value="1"/>
</dbReference>
<dbReference type="STRING" id="6832.A0A553PLW1"/>
<evidence type="ECO:0000256" key="5">
    <source>
        <dbReference type="RuleBase" id="RU361147"/>
    </source>
</evidence>
<accession>A0A553PLW1</accession>
<dbReference type="InterPro" id="IPR045851">
    <property type="entry name" value="AMP-bd_C_sf"/>
</dbReference>
<dbReference type="Gene3D" id="3.30.300.30">
    <property type="match status" value="1"/>
</dbReference>
<dbReference type="InterPro" id="IPR020845">
    <property type="entry name" value="AMP-binding_CS"/>
</dbReference>
<feature type="domain" description="AMP-binding enzyme C-terminal" evidence="7">
    <location>
        <begin position="550"/>
        <end position="629"/>
    </location>
</feature>
<dbReference type="InterPro" id="IPR032387">
    <property type="entry name" value="ACAS_N"/>
</dbReference>
<evidence type="ECO:0000313" key="9">
    <source>
        <dbReference type="EMBL" id="TRY78668.1"/>
    </source>
</evidence>
<evidence type="ECO:0000256" key="2">
    <source>
        <dbReference type="ARBA" id="ARBA00022598"/>
    </source>
</evidence>
<dbReference type="EMBL" id="VCGU01000003">
    <property type="protein sequence ID" value="TRY78668.1"/>
    <property type="molecule type" value="Genomic_DNA"/>
</dbReference>
<dbReference type="CDD" id="cd05966">
    <property type="entry name" value="ACS"/>
    <property type="match status" value="1"/>
</dbReference>
<feature type="domain" description="AMP-dependent synthetase/ligase" evidence="6">
    <location>
        <begin position="101"/>
        <end position="493"/>
    </location>
</feature>
<dbReference type="Pfam" id="PF16177">
    <property type="entry name" value="ACAS_N"/>
    <property type="match status" value="1"/>
</dbReference>
<dbReference type="PANTHER" id="PTHR24095:SF14">
    <property type="entry name" value="ACETYL-COENZYME A SYNTHETASE 1"/>
    <property type="match status" value="1"/>
</dbReference>
<dbReference type="InterPro" id="IPR000873">
    <property type="entry name" value="AMP-dep_synth/lig_dom"/>
</dbReference>
<keyword evidence="10" id="KW-1185">Reference proteome</keyword>
<evidence type="ECO:0000259" key="6">
    <source>
        <dbReference type="Pfam" id="PF00501"/>
    </source>
</evidence>
<dbReference type="NCBIfam" id="NF001208">
    <property type="entry name" value="PRK00174.1"/>
    <property type="match status" value="1"/>
</dbReference>
<reference evidence="9 10" key="1">
    <citation type="journal article" date="2018" name="Nat. Ecol. Evol.">
        <title>Genomic signatures of mitonuclear coevolution across populations of Tigriopus californicus.</title>
        <authorList>
            <person name="Barreto F.S."/>
            <person name="Watson E.T."/>
            <person name="Lima T.G."/>
            <person name="Willett C.S."/>
            <person name="Edmands S."/>
            <person name="Li W."/>
            <person name="Burton R.S."/>
        </authorList>
    </citation>
    <scope>NUCLEOTIDE SEQUENCE [LARGE SCALE GENOMIC DNA]</scope>
    <source>
        <strain evidence="9 10">San Diego</strain>
    </source>
</reference>
<organism evidence="9 10">
    <name type="scientific">Tigriopus californicus</name>
    <name type="common">Marine copepod</name>
    <dbReference type="NCBI Taxonomy" id="6832"/>
    <lineage>
        <taxon>Eukaryota</taxon>
        <taxon>Metazoa</taxon>
        <taxon>Ecdysozoa</taxon>
        <taxon>Arthropoda</taxon>
        <taxon>Crustacea</taxon>
        <taxon>Multicrustacea</taxon>
        <taxon>Hexanauplia</taxon>
        <taxon>Copepoda</taxon>
        <taxon>Harpacticoida</taxon>
        <taxon>Harpacticidae</taxon>
        <taxon>Tigriopus</taxon>
    </lineage>
</organism>
<dbReference type="InterPro" id="IPR042099">
    <property type="entry name" value="ANL_N_sf"/>
</dbReference>
<dbReference type="Pfam" id="PF00501">
    <property type="entry name" value="AMP-binding"/>
    <property type="match status" value="1"/>
</dbReference>
<dbReference type="GO" id="GO:0016208">
    <property type="term" value="F:AMP binding"/>
    <property type="evidence" value="ECO:0007669"/>
    <property type="project" value="InterPro"/>
</dbReference>
<comment type="caution">
    <text evidence="9">The sequence shown here is derived from an EMBL/GenBank/DDBJ whole genome shotgun (WGS) entry which is preliminary data.</text>
</comment>
<evidence type="ECO:0000256" key="4">
    <source>
        <dbReference type="ARBA" id="ARBA00022840"/>
    </source>
</evidence>
<dbReference type="SUPFAM" id="SSF56801">
    <property type="entry name" value="Acetyl-CoA synthetase-like"/>
    <property type="match status" value="1"/>
</dbReference>
<comment type="similarity">
    <text evidence="1 5">Belongs to the ATP-dependent AMP-binding enzyme family.</text>
</comment>
<dbReference type="NCBIfam" id="TIGR02188">
    <property type="entry name" value="Ac_CoA_lig_AcsA"/>
    <property type="match status" value="1"/>
</dbReference>
<protein>
    <recommendedName>
        <fullName evidence="5">Acetyl-coenzyme A synthetase</fullName>
        <ecNumber evidence="5">6.2.1.1</ecNumber>
    </recommendedName>
</protein>
<gene>
    <name evidence="9" type="ORF">TCAL_12822</name>
</gene>
<dbReference type="EC" id="6.2.1.1" evidence="5"/>
<dbReference type="GO" id="GO:0005524">
    <property type="term" value="F:ATP binding"/>
    <property type="evidence" value="ECO:0007669"/>
    <property type="project" value="UniProtKB-UniRule"/>
</dbReference>
<evidence type="ECO:0000313" key="10">
    <source>
        <dbReference type="Proteomes" id="UP000318571"/>
    </source>
</evidence>
<dbReference type="AlphaFoldDB" id="A0A553PLW1"/>
<evidence type="ECO:0000256" key="3">
    <source>
        <dbReference type="ARBA" id="ARBA00022741"/>
    </source>
</evidence>
<dbReference type="Gene3D" id="3.40.50.12780">
    <property type="entry name" value="N-terminal domain of ligase-like"/>
    <property type="match status" value="1"/>
</dbReference>
<dbReference type="GO" id="GO:0019427">
    <property type="term" value="P:acetyl-CoA biosynthetic process from acetate"/>
    <property type="evidence" value="ECO:0007669"/>
    <property type="project" value="InterPro"/>
</dbReference>
<sequence>MSINKGTLTLARYFDSRFVLSRSVSTAHGTLKQIFPDKKLTSHADWHKFSVEQPEEFWGGVARSSLKWMVPFQKAMNCDMKKGQFEWFQNGKINASVNCIDRHVEVDPERIALIWEKDEPGTEEKITYRSLFQMTNQIANLLRRHNVKKGDVVALYMPVSPLAVASMLACSRIGAIHNVIFAGFSADAIATRVQDCNAVVLITADEGVRGGKTIPLKQTVDKALGRCPSVKNVFVMRRTGAEVPMATNHFYFQDLMEQEKSECAPESMQSEDSLFLLYTSGSTGKPKGLVHSTGGYLTYAGFTHKTAFNYQVGDIFGCVADIGWVTGHTYVVYGPLLNGGASVLFESTPTYPDPGRYWETVERLKISQFYGAPTAIRLLLRYEESFVNKYDRSSLQTLGSVGEPINVEAWEWFNDLVGEGRCDLVDTWWQSETGGICLTPRPSEEEAEILPGKPMRPMFGIEPTLFDEKGNVLTGKGDLNGSLCLKTPWPGMARTIFGDHERYVNTYFKPYPGYFFTGDGGHRDPKGYWQITGRMDDVINVTGHRLGTAEVEDVLDEHHDVAEAAVVGFPHPIKGEGVYAYVVLKEHVDTEREVMLGQLREMVKKGISGFAVPDHIQFCSGLPKTRSGKIMRRILRQVAANNQDNLGDISTLADPGVVDEIVKNHEELQQSNWEKS</sequence>
<name>A0A553PLW1_TIGCA</name>
<dbReference type="GO" id="GO:0003987">
    <property type="term" value="F:acetate-CoA ligase activity"/>
    <property type="evidence" value="ECO:0007669"/>
    <property type="project" value="UniProtKB-UniRule"/>
</dbReference>
<feature type="domain" description="Acetyl-coenzyme A synthetase N-terminal" evidence="8">
    <location>
        <begin position="45"/>
        <end position="99"/>
    </location>
</feature>
<dbReference type="OMA" id="AIKASWP"/>
<dbReference type="Pfam" id="PF13193">
    <property type="entry name" value="AMP-binding_C"/>
    <property type="match status" value="1"/>
</dbReference>
<evidence type="ECO:0000259" key="7">
    <source>
        <dbReference type="Pfam" id="PF13193"/>
    </source>
</evidence>
<dbReference type="GO" id="GO:0005739">
    <property type="term" value="C:mitochondrion"/>
    <property type="evidence" value="ECO:0007669"/>
    <property type="project" value="TreeGrafter"/>
</dbReference>
<comment type="catalytic activity">
    <reaction evidence="5">
        <text>acetate + ATP + CoA = acetyl-CoA + AMP + diphosphate</text>
        <dbReference type="Rhea" id="RHEA:23176"/>
        <dbReference type="ChEBI" id="CHEBI:30089"/>
        <dbReference type="ChEBI" id="CHEBI:30616"/>
        <dbReference type="ChEBI" id="CHEBI:33019"/>
        <dbReference type="ChEBI" id="CHEBI:57287"/>
        <dbReference type="ChEBI" id="CHEBI:57288"/>
        <dbReference type="ChEBI" id="CHEBI:456215"/>
        <dbReference type="EC" id="6.2.1.1"/>
    </reaction>
</comment>
<dbReference type="FunFam" id="3.40.50.12780:FF:000001">
    <property type="entry name" value="Acetyl-coenzyme A synthetase"/>
    <property type="match status" value="1"/>
</dbReference>
<evidence type="ECO:0000256" key="1">
    <source>
        <dbReference type="ARBA" id="ARBA00006432"/>
    </source>
</evidence>
<keyword evidence="3 5" id="KW-0547">Nucleotide-binding</keyword>